<evidence type="ECO:0000313" key="1">
    <source>
        <dbReference type="EMBL" id="RKP28314.1"/>
    </source>
</evidence>
<dbReference type="AlphaFoldDB" id="A0A4P9Z6M3"/>
<keyword evidence="2" id="KW-1185">Reference proteome</keyword>
<dbReference type="Proteomes" id="UP000278143">
    <property type="component" value="Unassembled WGS sequence"/>
</dbReference>
<dbReference type="InterPro" id="IPR019285">
    <property type="entry name" value="DUF2336"/>
</dbReference>
<evidence type="ECO:0000313" key="2">
    <source>
        <dbReference type="Proteomes" id="UP000278143"/>
    </source>
</evidence>
<organism evidence="1 2">
    <name type="scientific">Syncephalis pseudoplumigaleata</name>
    <dbReference type="NCBI Taxonomy" id="1712513"/>
    <lineage>
        <taxon>Eukaryota</taxon>
        <taxon>Fungi</taxon>
        <taxon>Fungi incertae sedis</taxon>
        <taxon>Zoopagomycota</taxon>
        <taxon>Zoopagomycotina</taxon>
        <taxon>Zoopagomycetes</taxon>
        <taxon>Zoopagales</taxon>
        <taxon>Piptocephalidaceae</taxon>
        <taxon>Syncephalis</taxon>
    </lineage>
</organism>
<evidence type="ECO:0008006" key="3">
    <source>
        <dbReference type="Google" id="ProtNLM"/>
    </source>
</evidence>
<proteinExistence type="predicted"/>
<dbReference type="Pfam" id="PF10098">
    <property type="entry name" value="DUF2336"/>
    <property type="match status" value="1"/>
</dbReference>
<name>A0A4P9Z6M3_9FUNG</name>
<gene>
    <name evidence="1" type="ORF">SYNPS1DRAFT_20397</name>
</gene>
<sequence length="371" mass="40518">MSSRSTARPANLLDELQNALAHGTVARRVETLRRVTDLFLYGVTDYSDEQINVFDDVFHCLIEEIETSAKALLAKRMAPVPKAPPRLIYTLAFDDEIEVAAPVLSLSERLNDDMLIKNARSKSQGHMLAISKRKVLSDAVTDVLVECGNNDVVESTVNNPGAEFSDKGFTELVSRAEGNDNLATCLGARRGIPRPHYLKLIARASDSVRERLQAANPRAADDISAAVKEAAFNAGHGASTRGETSQAMRLVKSLFDDGRLDERQIAEFAASGRFEETGAAIAVCANVPVATVENMMIESRSEGLLVLAKVAGLSWMSLKLVLEMCGNASGTEIENIDEHKSSYDMLRPSTAQQVLRFYRMRQDTAQTESAV</sequence>
<dbReference type="OrthoDB" id="10595105at2759"/>
<accession>A0A4P9Z6M3</accession>
<protein>
    <recommendedName>
        <fullName evidence="3">DUF2336 domain-containing protein</fullName>
    </recommendedName>
</protein>
<dbReference type="EMBL" id="KZ989109">
    <property type="protein sequence ID" value="RKP28314.1"/>
    <property type="molecule type" value="Genomic_DNA"/>
</dbReference>
<reference evidence="2" key="1">
    <citation type="journal article" date="2018" name="Nat. Microbiol.">
        <title>Leveraging single-cell genomics to expand the fungal tree of life.</title>
        <authorList>
            <person name="Ahrendt S.R."/>
            <person name="Quandt C.A."/>
            <person name="Ciobanu D."/>
            <person name="Clum A."/>
            <person name="Salamov A."/>
            <person name="Andreopoulos B."/>
            <person name="Cheng J.F."/>
            <person name="Woyke T."/>
            <person name="Pelin A."/>
            <person name="Henrissat B."/>
            <person name="Reynolds N.K."/>
            <person name="Benny G.L."/>
            <person name="Smith M.E."/>
            <person name="James T.Y."/>
            <person name="Grigoriev I.V."/>
        </authorList>
    </citation>
    <scope>NUCLEOTIDE SEQUENCE [LARGE SCALE GENOMIC DNA]</scope>
    <source>
        <strain evidence="2">Benny S71-1</strain>
    </source>
</reference>